<organism evidence="1 2">
    <name type="scientific">Entamoeba invadens IP1</name>
    <dbReference type="NCBI Taxonomy" id="370355"/>
    <lineage>
        <taxon>Eukaryota</taxon>
        <taxon>Amoebozoa</taxon>
        <taxon>Evosea</taxon>
        <taxon>Archamoebae</taxon>
        <taxon>Mastigamoebida</taxon>
        <taxon>Entamoebidae</taxon>
        <taxon>Entamoeba</taxon>
    </lineage>
</organism>
<reference evidence="1 2" key="1">
    <citation type="submission" date="2012-10" db="EMBL/GenBank/DDBJ databases">
        <authorList>
            <person name="Zafar N."/>
            <person name="Inman J."/>
            <person name="Hall N."/>
            <person name="Lorenzi H."/>
            <person name="Caler E."/>
        </authorList>
    </citation>
    <scope>NUCLEOTIDE SEQUENCE [LARGE SCALE GENOMIC DNA]</scope>
    <source>
        <strain evidence="1 2">IP1</strain>
    </source>
</reference>
<dbReference type="Proteomes" id="UP000014680">
    <property type="component" value="Unassembled WGS sequence"/>
</dbReference>
<dbReference type="RefSeq" id="XP_004257959.1">
    <property type="nucleotide sequence ID" value="XM_004257911.1"/>
</dbReference>
<evidence type="ECO:0000313" key="1">
    <source>
        <dbReference type="EMBL" id="ELP91188.1"/>
    </source>
</evidence>
<protein>
    <submittedName>
        <fullName evidence="1">Uncharacterized protein</fullName>
    </submittedName>
</protein>
<dbReference type="VEuPathDB" id="AmoebaDB:EIN_150550"/>
<dbReference type="KEGG" id="eiv:EIN_150550"/>
<name>A0A0A1UBU8_ENTIV</name>
<accession>A0A0A1UBU8</accession>
<dbReference type="AlphaFoldDB" id="A0A0A1UBU8"/>
<dbReference type="GeneID" id="14890397"/>
<gene>
    <name evidence="1" type="ORF">EIN_150550</name>
</gene>
<dbReference type="EMBL" id="KB206474">
    <property type="protein sequence ID" value="ELP91188.1"/>
    <property type="molecule type" value="Genomic_DNA"/>
</dbReference>
<evidence type="ECO:0000313" key="2">
    <source>
        <dbReference type="Proteomes" id="UP000014680"/>
    </source>
</evidence>
<keyword evidence="2" id="KW-1185">Reference proteome</keyword>
<sequence>MSVFDEIVTMFFGNGYREYSIRDVVFYMFERDSTRFLMCTLSFHLTYISGIEIVKEGRGTYRINSECSSEDFDFSNREALYNACMSVLNDKKNGTKEVKRVSQHRLFIPKLESKLKLMTDSERNSIDQSFDDFPHKRIVFETNRRKIAVPTPRNVSCQKMEIIDPEIMDVINSIDSNHPIIIKDTEKFDSNPNVVKESADVKEVLKEVLNMEEITAEPKDRNVADVNVEEITAEPKDDNVADVNMEEECPKYDSEDLINEYINS</sequence>
<proteinExistence type="predicted"/>